<dbReference type="Proteomes" id="UP000028826">
    <property type="component" value="Unassembled WGS sequence"/>
</dbReference>
<keyword evidence="4" id="KW-1185">Reference proteome</keyword>
<accession>A0A086Y7T5</accession>
<dbReference type="GO" id="GO:0016747">
    <property type="term" value="F:acyltransferase activity, transferring groups other than amino-acyl groups"/>
    <property type="evidence" value="ECO:0007669"/>
    <property type="project" value="InterPro"/>
</dbReference>
<name>A0A086Y7T5_9RHOB</name>
<keyword evidence="1 3" id="KW-0808">Transferase</keyword>
<evidence type="ECO:0000256" key="1">
    <source>
        <dbReference type="ARBA" id="ARBA00022679"/>
    </source>
</evidence>
<evidence type="ECO:0000256" key="2">
    <source>
        <dbReference type="ARBA" id="ARBA00023315"/>
    </source>
</evidence>
<reference evidence="3 4" key="1">
    <citation type="submission" date="2014-03" db="EMBL/GenBank/DDBJ databases">
        <title>Genome of Haematobacter massiliensis CCUG 47968.</title>
        <authorList>
            <person name="Wang D."/>
            <person name="Wang G."/>
        </authorList>
    </citation>
    <scope>NUCLEOTIDE SEQUENCE [LARGE SCALE GENOMIC DNA]</scope>
    <source>
        <strain evidence="3 4">CCUG 47968</strain>
    </source>
</reference>
<proteinExistence type="predicted"/>
<dbReference type="eggNOG" id="COG0456">
    <property type="taxonomic scope" value="Bacteria"/>
</dbReference>
<evidence type="ECO:0000313" key="4">
    <source>
        <dbReference type="Proteomes" id="UP000028826"/>
    </source>
</evidence>
<keyword evidence="2" id="KW-0012">Acyltransferase</keyword>
<organism evidence="3 4">
    <name type="scientific">Haematobacter massiliensis</name>
    <dbReference type="NCBI Taxonomy" id="195105"/>
    <lineage>
        <taxon>Bacteria</taxon>
        <taxon>Pseudomonadati</taxon>
        <taxon>Pseudomonadota</taxon>
        <taxon>Alphaproteobacteria</taxon>
        <taxon>Rhodobacterales</taxon>
        <taxon>Paracoccaceae</taxon>
        <taxon>Haematobacter</taxon>
    </lineage>
</organism>
<evidence type="ECO:0000313" key="3">
    <source>
        <dbReference type="EMBL" id="KFI30335.1"/>
    </source>
</evidence>
<dbReference type="STRING" id="195105.CN97_12150"/>
<dbReference type="OrthoDB" id="9789603at2"/>
<dbReference type="EMBL" id="JGYG01000003">
    <property type="protein sequence ID" value="KFI30335.1"/>
    <property type="molecule type" value="Genomic_DNA"/>
</dbReference>
<dbReference type="InterPro" id="IPR050832">
    <property type="entry name" value="Bact_Acetyltransf"/>
</dbReference>
<dbReference type="AlphaFoldDB" id="A0A086Y7T5"/>
<dbReference type="Gene3D" id="3.40.630.30">
    <property type="match status" value="1"/>
</dbReference>
<sequence>MTPRIATAADFPQILHLIRESFAYMDARIDPPSSMHRMSVASIAGQAETGEIWLIDGPAEPHACVFLTPQGEVLYLGKLAVAAAARGQGLARRLVALAEARARALGHVALELQTRVELVENHAIFAGMGFHRVAETAHPGYARATSFTWRKAVGAQAPSSAI</sequence>
<dbReference type="PANTHER" id="PTHR43877:SF2">
    <property type="entry name" value="AMINOALKYLPHOSPHONATE N-ACETYLTRANSFERASE-RELATED"/>
    <property type="match status" value="1"/>
</dbReference>
<gene>
    <name evidence="3" type="ORF">CN97_12150</name>
</gene>
<comment type="caution">
    <text evidence="3">The sequence shown here is derived from an EMBL/GenBank/DDBJ whole genome shotgun (WGS) entry which is preliminary data.</text>
</comment>
<dbReference type="RefSeq" id="WP_035708675.1">
    <property type="nucleotide sequence ID" value="NZ_CAMIFG010000021.1"/>
</dbReference>
<protein>
    <submittedName>
        <fullName evidence="3">Acetyltransferase</fullName>
    </submittedName>
</protein>
<dbReference type="PANTHER" id="PTHR43877">
    <property type="entry name" value="AMINOALKYLPHOSPHONATE N-ACETYLTRANSFERASE-RELATED-RELATED"/>
    <property type="match status" value="1"/>
</dbReference>
<dbReference type="InterPro" id="IPR000182">
    <property type="entry name" value="GNAT_dom"/>
</dbReference>
<dbReference type="InterPro" id="IPR016181">
    <property type="entry name" value="Acyl_CoA_acyltransferase"/>
</dbReference>
<dbReference type="PROSITE" id="PS51186">
    <property type="entry name" value="GNAT"/>
    <property type="match status" value="1"/>
</dbReference>
<dbReference type="Pfam" id="PF00583">
    <property type="entry name" value="Acetyltransf_1"/>
    <property type="match status" value="1"/>
</dbReference>
<dbReference type="SUPFAM" id="SSF55729">
    <property type="entry name" value="Acyl-CoA N-acyltransferases (Nat)"/>
    <property type="match status" value="1"/>
</dbReference>
<dbReference type="CDD" id="cd04301">
    <property type="entry name" value="NAT_SF"/>
    <property type="match status" value="1"/>
</dbReference>